<evidence type="ECO:0000256" key="10">
    <source>
        <dbReference type="HAMAP-Rule" id="MF_02019"/>
    </source>
</evidence>
<evidence type="ECO:0000256" key="8">
    <source>
        <dbReference type="ARBA" id="ARBA00023306"/>
    </source>
</evidence>
<evidence type="ECO:0000256" key="6">
    <source>
        <dbReference type="ARBA" id="ARBA00022960"/>
    </source>
</evidence>
<keyword evidence="9 10" id="KW-0961">Cell wall biogenesis/degradation</keyword>
<dbReference type="InterPro" id="IPR005863">
    <property type="entry name" value="UDP-N-AcMur_synth"/>
</dbReference>
<accession>A0A139BWR3</accession>
<feature type="domain" description="Mur ligase C-terminal" evidence="13">
    <location>
        <begin position="323"/>
        <end position="442"/>
    </location>
</feature>
<dbReference type="UniPathway" id="UPA00219"/>
<dbReference type="InterPro" id="IPR051046">
    <property type="entry name" value="MurCDEF_CellWall_CoF430Synth"/>
</dbReference>
<feature type="domain" description="Mur ligase central" evidence="14">
    <location>
        <begin position="111"/>
        <end position="301"/>
    </location>
</feature>
<dbReference type="Pfam" id="PF02875">
    <property type="entry name" value="Mur_ligase_C"/>
    <property type="match status" value="1"/>
</dbReference>
<dbReference type="Proteomes" id="UP000070578">
    <property type="component" value="Unassembled WGS sequence"/>
</dbReference>
<keyword evidence="2 10" id="KW-0436">Ligase</keyword>
<evidence type="ECO:0000256" key="11">
    <source>
        <dbReference type="RuleBase" id="RU004136"/>
    </source>
</evidence>
<evidence type="ECO:0000256" key="1">
    <source>
        <dbReference type="ARBA" id="ARBA00022490"/>
    </source>
</evidence>
<evidence type="ECO:0000256" key="3">
    <source>
        <dbReference type="ARBA" id="ARBA00022618"/>
    </source>
</evidence>
<dbReference type="InterPro" id="IPR004101">
    <property type="entry name" value="Mur_ligase_C"/>
</dbReference>
<sequence>MMLLSQAAQVLDGRIIGDDVRFTAVSSDSRKVMAGDLFVALRGENFDGYEFAATAAQAGAAASMVNADSYKANPSVLNPQSSVLMVEDTRLALGKLAAYWRRQFDIPLVAITGSNGKTTVKEMLACILRAAAGNNKAVLATRGNLNNDIGMPLTLLQLEPIHRYAVIEMGMNHPGEIDYLARVAEPDVALINNAGGAHLEGLGSVKAVARAKGEIFAGLKPHGTALINADDEFAPLWREMAGAHPLLEFGLDKQADVHGIWHAQDAGLRLEVTTPRGMFNVDLQVPGMHNARNALAATAAASALDVPLEKIAAGLEGFNGVAGRLQRIAARFGGYLIDDTYNANPASTRAAISVLARFGGKRVLVLGDMGELGDDAAAFHAGIGTEARRAGIEKFYALGTLSKHSAREFGSGAQHFERIEDLQDALEKELDENTTVLVKGSRFMKMERVVKYFAAPEGHKLRNTEGKS</sequence>
<keyword evidence="4 10" id="KW-0547">Nucleotide-binding</keyword>
<protein>
    <recommendedName>
        <fullName evidence="10 11">UDP-N-acetylmuramoyl-tripeptide--D-alanyl-D-alanine ligase</fullName>
        <ecNumber evidence="10 11">6.3.2.10</ecNumber>
    </recommendedName>
    <alternativeName>
        <fullName evidence="10">D-alanyl-D-alanine-adding enzyme</fullName>
    </alternativeName>
</protein>
<keyword evidence="5 10" id="KW-0067">ATP-binding</keyword>
<dbReference type="EMBL" id="LSLI01000007">
    <property type="protein sequence ID" value="KXS33390.1"/>
    <property type="molecule type" value="Genomic_DNA"/>
</dbReference>
<reference evidence="15 16" key="2">
    <citation type="submission" date="2016-03" db="EMBL/GenBank/DDBJ databases">
        <title>New uncultured bacterium of the family Gallionellaceae from acid mine drainage: description and reconstruction of genome based on metagenomic analysis of microbial community.</title>
        <authorList>
            <person name="Kadnikov V."/>
            <person name="Ivasenko D."/>
            <person name="Beletsky A."/>
            <person name="Mardanov A."/>
            <person name="Danilova E."/>
            <person name="Pimenov N."/>
            <person name="Karnachuk O."/>
            <person name="Ravin N."/>
        </authorList>
    </citation>
    <scope>NUCLEOTIDE SEQUENCE [LARGE SCALE GENOMIC DNA]</scope>
    <source>
        <strain evidence="15">ShG14-8</strain>
    </source>
</reference>
<dbReference type="InterPro" id="IPR036565">
    <property type="entry name" value="Mur-like_cat_sf"/>
</dbReference>
<dbReference type="GO" id="GO:0005737">
    <property type="term" value="C:cytoplasm"/>
    <property type="evidence" value="ECO:0007669"/>
    <property type="project" value="UniProtKB-SubCell"/>
</dbReference>
<dbReference type="EC" id="6.3.2.10" evidence="10 11"/>
<dbReference type="InterPro" id="IPR036615">
    <property type="entry name" value="Mur_ligase_C_dom_sf"/>
</dbReference>
<keyword evidence="6 10" id="KW-0133">Cell shape</keyword>
<dbReference type="NCBIfam" id="TIGR01143">
    <property type="entry name" value="murF"/>
    <property type="match status" value="1"/>
</dbReference>
<keyword evidence="3 10" id="KW-0132">Cell division</keyword>
<dbReference type="GO" id="GO:0047480">
    <property type="term" value="F:UDP-N-acetylmuramoyl-tripeptide-D-alanyl-D-alanine ligase activity"/>
    <property type="evidence" value="ECO:0007669"/>
    <property type="project" value="UniProtKB-UniRule"/>
</dbReference>
<evidence type="ECO:0000259" key="14">
    <source>
        <dbReference type="Pfam" id="PF08245"/>
    </source>
</evidence>
<evidence type="ECO:0000313" key="15">
    <source>
        <dbReference type="EMBL" id="KXS33390.1"/>
    </source>
</evidence>
<dbReference type="GO" id="GO:0008360">
    <property type="term" value="P:regulation of cell shape"/>
    <property type="evidence" value="ECO:0007669"/>
    <property type="project" value="UniProtKB-KW"/>
</dbReference>
<dbReference type="InterPro" id="IPR035911">
    <property type="entry name" value="MurE/MurF_N"/>
</dbReference>
<keyword evidence="7 10" id="KW-0573">Peptidoglycan synthesis</keyword>
<dbReference type="HAMAP" id="MF_02019">
    <property type="entry name" value="MurF"/>
    <property type="match status" value="1"/>
</dbReference>
<feature type="binding site" evidence="10">
    <location>
        <begin position="113"/>
        <end position="119"/>
    </location>
    <ligand>
        <name>ATP</name>
        <dbReference type="ChEBI" id="CHEBI:30616"/>
    </ligand>
</feature>
<dbReference type="GO" id="GO:0071555">
    <property type="term" value="P:cell wall organization"/>
    <property type="evidence" value="ECO:0007669"/>
    <property type="project" value="UniProtKB-KW"/>
</dbReference>
<dbReference type="InterPro" id="IPR013221">
    <property type="entry name" value="Mur_ligase_cen"/>
</dbReference>
<reference evidence="15 16" key="1">
    <citation type="submission" date="2016-02" db="EMBL/GenBank/DDBJ databases">
        <authorList>
            <person name="Wen L."/>
            <person name="He K."/>
            <person name="Yang H."/>
        </authorList>
    </citation>
    <scope>NUCLEOTIDE SEQUENCE [LARGE SCALE GENOMIC DNA]</scope>
    <source>
        <strain evidence="15">ShG14-8</strain>
    </source>
</reference>
<dbReference type="GO" id="GO:0008766">
    <property type="term" value="F:UDP-N-acetylmuramoylalanyl-D-glutamyl-2,6-diaminopimelate-D-alanyl-D-alanine ligase activity"/>
    <property type="evidence" value="ECO:0007669"/>
    <property type="project" value="RHEA"/>
</dbReference>
<dbReference type="GO" id="GO:0051301">
    <property type="term" value="P:cell division"/>
    <property type="evidence" value="ECO:0007669"/>
    <property type="project" value="UniProtKB-KW"/>
</dbReference>
<dbReference type="Pfam" id="PF08245">
    <property type="entry name" value="Mur_ligase_M"/>
    <property type="match status" value="1"/>
</dbReference>
<dbReference type="AlphaFoldDB" id="A0A139BWR3"/>
<comment type="catalytic activity">
    <reaction evidence="10 11">
        <text>D-alanyl-D-alanine + UDP-N-acetyl-alpha-D-muramoyl-L-alanyl-gamma-D-glutamyl-meso-2,6-diaminopimelate + ATP = UDP-N-acetyl-alpha-D-muramoyl-L-alanyl-gamma-D-glutamyl-meso-2,6-diaminopimeloyl-D-alanyl-D-alanine + ADP + phosphate + H(+)</text>
        <dbReference type="Rhea" id="RHEA:28374"/>
        <dbReference type="ChEBI" id="CHEBI:15378"/>
        <dbReference type="ChEBI" id="CHEBI:30616"/>
        <dbReference type="ChEBI" id="CHEBI:43474"/>
        <dbReference type="ChEBI" id="CHEBI:57822"/>
        <dbReference type="ChEBI" id="CHEBI:61386"/>
        <dbReference type="ChEBI" id="CHEBI:83905"/>
        <dbReference type="ChEBI" id="CHEBI:456216"/>
        <dbReference type="EC" id="6.3.2.10"/>
    </reaction>
</comment>
<dbReference type="InterPro" id="IPR000713">
    <property type="entry name" value="Mur_ligase_N"/>
</dbReference>
<dbReference type="SUPFAM" id="SSF63418">
    <property type="entry name" value="MurE/MurF N-terminal domain"/>
    <property type="match status" value="1"/>
</dbReference>
<dbReference type="GO" id="GO:0009252">
    <property type="term" value="P:peptidoglycan biosynthetic process"/>
    <property type="evidence" value="ECO:0007669"/>
    <property type="project" value="UniProtKB-UniRule"/>
</dbReference>
<dbReference type="Gene3D" id="3.40.1390.10">
    <property type="entry name" value="MurE/MurF, N-terminal domain"/>
    <property type="match status" value="1"/>
</dbReference>
<evidence type="ECO:0000256" key="9">
    <source>
        <dbReference type="ARBA" id="ARBA00023316"/>
    </source>
</evidence>
<keyword evidence="8 10" id="KW-0131">Cell cycle</keyword>
<dbReference type="SUPFAM" id="SSF53623">
    <property type="entry name" value="MurD-like peptide ligases, catalytic domain"/>
    <property type="match status" value="1"/>
</dbReference>
<name>A0A139BWR3_9PROT</name>
<comment type="function">
    <text evidence="10 11">Involved in cell wall formation. Catalyzes the final step in the synthesis of UDP-N-acetylmuramoyl-pentapeptide, the precursor of murein.</text>
</comment>
<dbReference type="SUPFAM" id="SSF53244">
    <property type="entry name" value="MurD-like peptide ligases, peptide-binding domain"/>
    <property type="match status" value="1"/>
</dbReference>
<comment type="caution">
    <text evidence="15">The sequence shown here is derived from an EMBL/GenBank/DDBJ whole genome shotgun (WGS) entry which is preliminary data.</text>
</comment>
<feature type="domain" description="Mur ligase N-terminal catalytic" evidence="12">
    <location>
        <begin position="22"/>
        <end position="100"/>
    </location>
</feature>
<evidence type="ECO:0000256" key="4">
    <source>
        <dbReference type="ARBA" id="ARBA00022741"/>
    </source>
</evidence>
<dbReference type="GO" id="GO:0005524">
    <property type="term" value="F:ATP binding"/>
    <property type="evidence" value="ECO:0007669"/>
    <property type="project" value="UniProtKB-UniRule"/>
</dbReference>
<dbReference type="Gene3D" id="3.90.190.20">
    <property type="entry name" value="Mur ligase, C-terminal domain"/>
    <property type="match status" value="1"/>
</dbReference>
<dbReference type="PANTHER" id="PTHR43024:SF1">
    <property type="entry name" value="UDP-N-ACETYLMURAMOYL-TRIPEPTIDE--D-ALANYL-D-ALANINE LIGASE"/>
    <property type="match status" value="1"/>
</dbReference>
<evidence type="ECO:0000259" key="13">
    <source>
        <dbReference type="Pfam" id="PF02875"/>
    </source>
</evidence>
<dbReference type="Pfam" id="PF01225">
    <property type="entry name" value="Mur_ligase"/>
    <property type="match status" value="1"/>
</dbReference>
<keyword evidence="1 10" id="KW-0963">Cytoplasm</keyword>
<organism evidence="15 16">
    <name type="scientific">Candidatus Gallionella acididurans</name>
    <dbReference type="NCBI Taxonomy" id="1796491"/>
    <lineage>
        <taxon>Bacteria</taxon>
        <taxon>Pseudomonadati</taxon>
        <taxon>Pseudomonadota</taxon>
        <taxon>Betaproteobacteria</taxon>
        <taxon>Nitrosomonadales</taxon>
        <taxon>Gallionellaceae</taxon>
        <taxon>Gallionella</taxon>
    </lineage>
</organism>
<comment type="subcellular location">
    <subcellularLocation>
        <location evidence="10 11">Cytoplasm</location>
    </subcellularLocation>
</comment>
<dbReference type="PANTHER" id="PTHR43024">
    <property type="entry name" value="UDP-N-ACETYLMURAMOYL-TRIPEPTIDE--D-ALANYL-D-ALANINE LIGASE"/>
    <property type="match status" value="1"/>
</dbReference>
<evidence type="ECO:0000313" key="16">
    <source>
        <dbReference type="Proteomes" id="UP000070578"/>
    </source>
</evidence>
<proteinExistence type="inferred from homology"/>
<evidence type="ECO:0000256" key="2">
    <source>
        <dbReference type="ARBA" id="ARBA00022598"/>
    </source>
</evidence>
<gene>
    <name evidence="10" type="primary">murF</name>
    <name evidence="15" type="ORF">AWT59_0552</name>
</gene>
<comment type="similarity">
    <text evidence="10">Belongs to the MurCDEF family. MurF subfamily.</text>
</comment>
<dbReference type="PATRIC" id="fig|1796491.3.peg.601"/>
<dbReference type="Gene3D" id="3.40.1190.10">
    <property type="entry name" value="Mur-like, catalytic domain"/>
    <property type="match status" value="1"/>
</dbReference>
<comment type="pathway">
    <text evidence="10 11">Cell wall biogenesis; peptidoglycan biosynthesis.</text>
</comment>
<evidence type="ECO:0000256" key="7">
    <source>
        <dbReference type="ARBA" id="ARBA00022984"/>
    </source>
</evidence>
<evidence type="ECO:0000259" key="12">
    <source>
        <dbReference type="Pfam" id="PF01225"/>
    </source>
</evidence>
<evidence type="ECO:0000256" key="5">
    <source>
        <dbReference type="ARBA" id="ARBA00022840"/>
    </source>
</evidence>